<dbReference type="Proteomes" id="UP000683246">
    <property type="component" value="Chromosome"/>
</dbReference>
<dbReference type="EMBL" id="CP058649">
    <property type="protein sequence ID" value="QUI24736.1"/>
    <property type="molecule type" value="Genomic_DNA"/>
</dbReference>
<keyword evidence="2 5" id="KW-0812">Transmembrane</keyword>
<sequence length="451" mass="51965">MNLKTKKQQIIYATGIGITVSVMIMILLFLAIDVVKNRDDQRQRLEVLEKFLSFQSRVEATINESTNLLEGYLAYIKTNPDISEDETNRYLEQLLSKKTTLIRNIGMLENTTVIWNYPREGNEKVIGVDLAKIPDQREGVLKVKETLKRLFVGPINLVQGDVGFIARIPVIIEDEYCGQISIVLDADRYLENMDTIMKELHIHAAIYNQRDFPQKPFYGDSSIIDREGLTLDVEILNNQWKVVVEPLHGWQKGDNKIITFRVVAILVSLIIGFFIYMIFHTRYQLHDQAMNDQLTGLNNRYVLEYYYQMVLKKAEANNGLIGIFLIDINRFKAINDNYGHKVGDLVLIAFAKRLNAIAIQEKRVFRLGGDEFLILVSDIHHMKDLEDIEERLRAKAVFNFKHEDMDIPVIPSIGLATYPIDGDTLEKVMNIADTRMYEEKRMTKENGSINS</sequence>
<dbReference type="InterPro" id="IPR000160">
    <property type="entry name" value="GGDEF_dom"/>
</dbReference>
<dbReference type="Pfam" id="PF00990">
    <property type="entry name" value="GGDEF"/>
    <property type="match status" value="1"/>
</dbReference>
<feature type="domain" description="GGDEF" evidence="7">
    <location>
        <begin position="319"/>
        <end position="451"/>
    </location>
</feature>
<dbReference type="RefSeq" id="WP_212695431.1">
    <property type="nucleotide sequence ID" value="NZ_CP058649.1"/>
</dbReference>
<comment type="subcellular location">
    <subcellularLocation>
        <location evidence="1">Membrane</location>
    </subcellularLocation>
</comment>
<evidence type="ECO:0000313" key="9">
    <source>
        <dbReference type="Proteomes" id="UP000683246"/>
    </source>
</evidence>
<dbReference type="GO" id="GO:0016020">
    <property type="term" value="C:membrane"/>
    <property type="evidence" value="ECO:0007669"/>
    <property type="project" value="UniProtKB-SubCell"/>
</dbReference>
<dbReference type="SMART" id="SM00267">
    <property type="entry name" value="GGDEF"/>
    <property type="match status" value="1"/>
</dbReference>
<dbReference type="SMART" id="SM01079">
    <property type="entry name" value="CHASE"/>
    <property type="match status" value="1"/>
</dbReference>
<evidence type="ECO:0000256" key="3">
    <source>
        <dbReference type="ARBA" id="ARBA00022989"/>
    </source>
</evidence>
<dbReference type="PROSITE" id="PS50887">
    <property type="entry name" value="GGDEF"/>
    <property type="match status" value="1"/>
</dbReference>
<evidence type="ECO:0000313" key="8">
    <source>
        <dbReference type="EMBL" id="QUI24736.1"/>
    </source>
</evidence>
<keyword evidence="3 5" id="KW-1133">Transmembrane helix</keyword>
<evidence type="ECO:0000256" key="4">
    <source>
        <dbReference type="ARBA" id="ARBA00023136"/>
    </source>
</evidence>
<feature type="transmembrane region" description="Helical" evidence="5">
    <location>
        <begin position="258"/>
        <end position="279"/>
    </location>
</feature>
<keyword evidence="9" id="KW-1185">Reference proteome</keyword>
<evidence type="ECO:0000256" key="1">
    <source>
        <dbReference type="ARBA" id="ARBA00004370"/>
    </source>
</evidence>
<dbReference type="InterPro" id="IPR043128">
    <property type="entry name" value="Rev_trsase/Diguanyl_cyclase"/>
</dbReference>
<dbReference type="Pfam" id="PF03924">
    <property type="entry name" value="CHASE"/>
    <property type="match status" value="1"/>
</dbReference>
<dbReference type="InterPro" id="IPR042240">
    <property type="entry name" value="CHASE_sf"/>
</dbReference>
<dbReference type="Gene3D" id="3.30.450.350">
    <property type="entry name" value="CHASE domain"/>
    <property type="match status" value="1"/>
</dbReference>
<dbReference type="KEGG" id="vpy:HZI73_21610"/>
<dbReference type="GO" id="GO:0003824">
    <property type="term" value="F:catalytic activity"/>
    <property type="evidence" value="ECO:0007669"/>
    <property type="project" value="UniProtKB-ARBA"/>
</dbReference>
<reference evidence="8" key="1">
    <citation type="submission" date="2020-07" db="EMBL/GenBank/DDBJ databases">
        <title>Vallitalea pronyensis genome.</title>
        <authorList>
            <person name="Postec A."/>
        </authorList>
    </citation>
    <scope>NUCLEOTIDE SEQUENCE</scope>
    <source>
        <strain evidence="8">FatNI3</strain>
    </source>
</reference>
<dbReference type="InterPro" id="IPR029787">
    <property type="entry name" value="Nucleotide_cyclase"/>
</dbReference>
<dbReference type="PROSITE" id="PS50839">
    <property type="entry name" value="CHASE"/>
    <property type="match status" value="1"/>
</dbReference>
<dbReference type="GO" id="GO:0007165">
    <property type="term" value="P:signal transduction"/>
    <property type="evidence" value="ECO:0007669"/>
    <property type="project" value="UniProtKB-ARBA"/>
</dbReference>
<evidence type="ECO:0000256" key="2">
    <source>
        <dbReference type="ARBA" id="ARBA00022692"/>
    </source>
</evidence>
<dbReference type="PANTHER" id="PTHR46663:SF2">
    <property type="entry name" value="GGDEF DOMAIN-CONTAINING PROTEIN"/>
    <property type="match status" value="1"/>
</dbReference>
<organism evidence="8 9">
    <name type="scientific">Vallitalea pronyensis</name>
    <dbReference type="NCBI Taxonomy" id="1348613"/>
    <lineage>
        <taxon>Bacteria</taxon>
        <taxon>Bacillati</taxon>
        <taxon>Bacillota</taxon>
        <taxon>Clostridia</taxon>
        <taxon>Lachnospirales</taxon>
        <taxon>Vallitaleaceae</taxon>
        <taxon>Vallitalea</taxon>
    </lineage>
</organism>
<dbReference type="PANTHER" id="PTHR46663">
    <property type="entry name" value="DIGUANYLATE CYCLASE DGCT-RELATED"/>
    <property type="match status" value="1"/>
</dbReference>
<gene>
    <name evidence="8" type="ORF">HZI73_21610</name>
</gene>
<dbReference type="CDD" id="cd01949">
    <property type="entry name" value="GGDEF"/>
    <property type="match status" value="1"/>
</dbReference>
<dbReference type="SUPFAM" id="SSF55073">
    <property type="entry name" value="Nucleotide cyclase"/>
    <property type="match status" value="1"/>
</dbReference>
<evidence type="ECO:0000259" key="7">
    <source>
        <dbReference type="PROSITE" id="PS50887"/>
    </source>
</evidence>
<accession>A0A8J8MND3</accession>
<dbReference type="Gene3D" id="3.30.70.270">
    <property type="match status" value="1"/>
</dbReference>
<proteinExistence type="predicted"/>
<evidence type="ECO:0000256" key="5">
    <source>
        <dbReference type="SAM" id="Phobius"/>
    </source>
</evidence>
<keyword evidence="4 5" id="KW-0472">Membrane</keyword>
<dbReference type="InterPro" id="IPR052163">
    <property type="entry name" value="DGC-Regulatory_Protein"/>
</dbReference>
<feature type="domain" description="CHASE" evidence="6">
    <location>
        <begin position="113"/>
        <end position="200"/>
    </location>
</feature>
<evidence type="ECO:0000259" key="6">
    <source>
        <dbReference type="PROSITE" id="PS50839"/>
    </source>
</evidence>
<feature type="transmembrane region" description="Helical" evidence="5">
    <location>
        <begin position="12"/>
        <end position="35"/>
    </location>
</feature>
<dbReference type="NCBIfam" id="TIGR00254">
    <property type="entry name" value="GGDEF"/>
    <property type="match status" value="1"/>
</dbReference>
<protein>
    <submittedName>
        <fullName evidence="8">Sensor domain-containing diguanylate cyclase</fullName>
    </submittedName>
</protein>
<dbReference type="InterPro" id="IPR006189">
    <property type="entry name" value="CHASE_dom"/>
</dbReference>
<dbReference type="AlphaFoldDB" id="A0A8J8MND3"/>
<name>A0A8J8MND3_9FIRM</name>